<comment type="subcellular location">
    <subcellularLocation>
        <location evidence="1 9 10">Nucleus</location>
    </subcellularLocation>
</comment>
<dbReference type="Ensembl" id="ENSCLAT00000022320.1">
    <property type="protein sequence ID" value="ENSCLAP00000022115.1"/>
    <property type="gene ID" value="ENSCLAG00000015160.1"/>
</dbReference>
<protein>
    <submittedName>
        <fullName evidence="14">Visual system homeobox 1</fullName>
    </submittedName>
</protein>
<keyword evidence="7" id="KW-0804">Transcription</keyword>
<feature type="domain" description="Homeobox" evidence="12">
    <location>
        <begin position="148"/>
        <end position="208"/>
    </location>
</feature>
<dbReference type="SUPFAM" id="SSF46689">
    <property type="entry name" value="Homeodomain-like"/>
    <property type="match status" value="1"/>
</dbReference>
<keyword evidence="6 9" id="KW-0371">Homeobox</keyword>
<dbReference type="GO" id="GO:0060040">
    <property type="term" value="P:retinal bipolar neuron differentiation"/>
    <property type="evidence" value="ECO:0007669"/>
    <property type="project" value="Ensembl"/>
</dbReference>
<dbReference type="GO" id="GO:0005634">
    <property type="term" value="C:nucleus"/>
    <property type="evidence" value="ECO:0007669"/>
    <property type="project" value="UniProtKB-SubCell"/>
</dbReference>
<keyword evidence="3" id="KW-0217">Developmental protein</keyword>
<dbReference type="InterPro" id="IPR023339">
    <property type="entry name" value="CVC"/>
</dbReference>
<dbReference type="GO" id="GO:0042551">
    <property type="term" value="P:neuron maturation"/>
    <property type="evidence" value="ECO:0007669"/>
    <property type="project" value="Ensembl"/>
</dbReference>
<feature type="DNA-binding region" description="Homeobox" evidence="9">
    <location>
        <begin position="150"/>
        <end position="209"/>
    </location>
</feature>
<dbReference type="AlphaFoldDB" id="A0A8C2W4J5"/>
<accession>A0A8C2W4J5</accession>
<keyword evidence="15" id="KW-1185">Reference proteome</keyword>
<evidence type="ECO:0000256" key="7">
    <source>
        <dbReference type="ARBA" id="ARBA00023163"/>
    </source>
</evidence>
<keyword evidence="4" id="KW-0805">Transcription regulation</keyword>
<evidence type="ECO:0000259" key="12">
    <source>
        <dbReference type="PROSITE" id="PS50071"/>
    </source>
</evidence>
<sequence length="346" mass="36695">GTRPRGFAITDLLGLEAEPPAGPGPGTGLGCPSAALPPGVPRPGRPQRSDSDSASGRSQAPAATRASPPRVGGAGGSAELCASLCLLRLAQDLCGVPGSATAAAPAVRESGRPGPEGADRDVLPVPTDDDSLSEDRSDLKVSPGLGKRKKRRHRTVFTAQQLEELEKAFGEAHYPDVYAREMLALKTQLPEDRIQVWFQNRRAKWRKREKRWGGSSLMAEYGLYGALVRHCLPLPGAVLSTAQGGPRGCCAPWLLGMHKKSLEMIKKPASESKLAGLWTSDRLHNSPQGGSDTMGPENSDVAMDLSSSARQETRQETRQTQQGSEVQGRSNPEGVQGFQPGMVGAL</sequence>
<dbReference type="InterPro" id="IPR001356">
    <property type="entry name" value="HD"/>
</dbReference>
<evidence type="ECO:0000256" key="3">
    <source>
        <dbReference type="ARBA" id="ARBA00022473"/>
    </source>
</evidence>
<reference evidence="14" key="1">
    <citation type="submission" date="2025-08" db="UniProtKB">
        <authorList>
            <consortium name="Ensembl"/>
        </authorList>
    </citation>
    <scope>IDENTIFICATION</scope>
</reference>
<comment type="similarity">
    <text evidence="2">Belongs to the paired homeobox family.</text>
</comment>
<feature type="region of interest" description="Disordered" evidence="11">
    <location>
        <begin position="276"/>
        <end position="346"/>
    </location>
</feature>
<feature type="region of interest" description="Disordered" evidence="11">
    <location>
        <begin position="104"/>
        <end position="147"/>
    </location>
</feature>
<name>A0A8C2W4J5_CHILA</name>
<evidence type="ECO:0000256" key="9">
    <source>
        <dbReference type="PROSITE-ProRule" id="PRU00108"/>
    </source>
</evidence>
<dbReference type="InterPro" id="IPR017970">
    <property type="entry name" value="Homeobox_CS"/>
</dbReference>
<dbReference type="FunFam" id="1.10.10.60:FF:000065">
    <property type="entry name" value="Visual system homeobox 1"/>
    <property type="match status" value="1"/>
</dbReference>
<organism evidence="14 15">
    <name type="scientific">Chinchilla lanigera</name>
    <name type="common">Long-tailed chinchilla</name>
    <name type="synonym">Chinchilla villidera</name>
    <dbReference type="NCBI Taxonomy" id="34839"/>
    <lineage>
        <taxon>Eukaryota</taxon>
        <taxon>Metazoa</taxon>
        <taxon>Chordata</taxon>
        <taxon>Craniata</taxon>
        <taxon>Vertebrata</taxon>
        <taxon>Euteleostomi</taxon>
        <taxon>Mammalia</taxon>
        <taxon>Eutheria</taxon>
        <taxon>Euarchontoglires</taxon>
        <taxon>Glires</taxon>
        <taxon>Rodentia</taxon>
        <taxon>Hystricomorpha</taxon>
        <taxon>Chinchillidae</taxon>
        <taxon>Chinchilla</taxon>
    </lineage>
</organism>
<dbReference type="CDD" id="cd00086">
    <property type="entry name" value="homeodomain"/>
    <property type="match status" value="1"/>
</dbReference>
<dbReference type="PROSITE" id="PS50071">
    <property type="entry name" value="HOMEOBOX_2"/>
    <property type="match status" value="1"/>
</dbReference>
<evidence type="ECO:0000256" key="8">
    <source>
        <dbReference type="ARBA" id="ARBA00023242"/>
    </source>
</evidence>
<dbReference type="Proteomes" id="UP000694398">
    <property type="component" value="Unassembled WGS sequence"/>
</dbReference>
<evidence type="ECO:0000256" key="1">
    <source>
        <dbReference type="ARBA" id="ARBA00004123"/>
    </source>
</evidence>
<dbReference type="GO" id="GO:0007601">
    <property type="term" value="P:visual perception"/>
    <property type="evidence" value="ECO:0007669"/>
    <property type="project" value="Ensembl"/>
</dbReference>
<keyword evidence="8 9" id="KW-0539">Nucleus</keyword>
<evidence type="ECO:0000313" key="14">
    <source>
        <dbReference type="Ensembl" id="ENSCLAP00000022115.1"/>
    </source>
</evidence>
<dbReference type="PANTHER" id="PTHR46892:SF2">
    <property type="entry name" value="VISUAL SYSTEM HOMEOBOX 1"/>
    <property type="match status" value="1"/>
</dbReference>
<reference evidence="14" key="2">
    <citation type="submission" date="2025-09" db="UniProtKB">
        <authorList>
            <consortium name="Ensembl"/>
        </authorList>
    </citation>
    <scope>IDENTIFICATION</scope>
</reference>
<evidence type="ECO:0000313" key="15">
    <source>
        <dbReference type="Proteomes" id="UP000694398"/>
    </source>
</evidence>
<evidence type="ECO:0000256" key="5">
    <source>
        <dbReference type="ARBA" id="ARBA00023125"/>
    </source>
</evidence>
<dbReference type="Pfam" id="PF00046">
    <property type="entry name" value="Homeodomain"/>
    <property type="match status" value="1"/>
</dbReference>
<dbReference type="PROSITE" id="PS00027">
    <property type="entry name" value="HOMEOBOX_1"/>
    <property type="match status" value="1"/>
</dbReference>
<feature type="domain" description="CVC" evidence="13">
    <location>
        <begin position="210"/>
        <end position="263"/>
    </location>
</feature>
<evidence type="ECO:0000259" key="13">
    <source>
        <dbReference type="PROSITE" id="PS51496"/>
    </source>
</evidence>
<gene>
    <name evidence="14" type="primary">VSX1</name>
</gene>
<proteinExistence type="inferred from homology"/>
<dbReference type="Gene3D" id="1.10.10.60">
    <property type="entry name" value="Homeodomain-like"/>
    <property type="match status" value="1"/>
</dbReference>
<feature type="region of interest" description="Disordered" evidence="11">
    <location>
        <begin position="1"/>
        <end position="74"/>
    </location>
</feature>
<dbReference type="GeneTree" id="ENSGT00940000160793"/>
<evidence type="ECO:0000256" key="11">
    <source>
        <dbReference type="SAM" id="MobiDB-lite"/>
    </source>
</evidence>
<dbReference type="InterPro" id="IPR009057">
    <property type="entry name" value="Homeodomain-like_sf"/>
</dbReference>
<dbReference type="SMART" id="SM00389">
    <property type="entry name" value="HOX"/>
    <property type="match status" value="1"/>
</dbReference>
<dbReference type="PANTHER" id="PTHR46892">
    <property type="entry name" value="VISUAL SYSTEM HOMEOBOX 2"/>
    <property type="match status" value="1"/>
</dbReference>
<evidence type="ECO:0000256" key="6">
    <source>
        <dbReference type="ARBA" id="ARBA00023155"/>
    </source>
</evidence>
<dbReference type="GO" id="GO:1990837">
    <property type="term" value="F:sequence-specific double-stranded DNA binding"/>
    <property type="evidence" value="ECO:0007669"/>
    <property type="project" value="Ensembl"/>
</dbReference>
<evidence type="ECO:0000256" key="2">
    <source>
        <dbReference type="ARBA" id="ARBA00005733"/>
    </source>
</evidence>
<dbReference type="PROSITE" id="PS51496">
    <property type="entry name" value="CVC"/>
    <property type="match status" value="1"/>
</dbReference>
<evidence type="ECO:0000256" key="10">
    <source>
        <dbReference type="RuleBase" id="RU000682"/>
    </source>
</evidence>
<dbReference type="InterPro" id="IPR052294">
    <property type="entry name" value="VSX_homeobox_regulators"/>
</dbReference>
<dbReference type="GO" id="GO:0000981">
    <property type="term" value="F:DNA-binding transcription factor activity, RNA polymerase II-specific"/>
    <property type="evidence" value="ECO:0007669"/>
    <property type="project" value="InterPro"/>
</dbReference>
<dbReference type="OMA" id="WGSDHLK"/>
<keyword evidence="5 9" id="KW-0238">DNA-binding</keyword>
<evidence type="ECO:0000256" key="4">
    <source>
        <dbReference type="ARBA" id="ARBA00023015"/>
    </source>
</evidence>